<dbReference type="GeneID" id="55991361"/>
<dbReference type="RefSeq" id="XP_035342930.1">
    <property type="nucleotide sequence ID" value="XM_035487037.1"/>
</dbReference>
<dbReference type="EMBL" id="CP055899">
    <property type="protein sequence ID" value="QKX56752.1"/>
    <property type="molecule type" value="Genomic_DNA"/>
</dbReference>
<name>A0A7H8QS45_TALRU</name>
<dbReference type="Proteomes" id="UP000509510">
    <property type="component" value="Chromosome II"/>
</dbReference>
<dbReference type="Pfam" id="PF24883">
    <property type="entry name" value="NPHP3_N"/>
    <property type="match status" value="1"/>
</dbReference>
<evidence type="ECO:0000259" key="4">
    <source>
        <dbReference type="Pfam" id="PF24883"/>
    </source>
</evidence>
<dbReference type="PANTHER" id="PTHR10039">
    <property type="entry name" value="AMELOGENIN"/>
    <property type="match status" value="1"/>
</dbReference>
<proteinExistence type="predicted"/>
<feature type="compositionally biased region" description="Acidic residues" evidence="3">
    <location>
        <begin position="1005"/>
        <end position="1028"/>
    </location>
</feature>
<gene>
    <name evidence="5" type="ORF">TRUGW13939_03859</name>
</gene>
<keyword evidence="2" id="KW-0175">Coiled coil</keyword>
<organism evidence="5 6">
    <name type="scientific">Talaromyces rugulosus</name>
    <name type="common">Penicillium rugulosum</name>
    <dbReference type="NCBI Taxonomy" id="121627"/>
    <lineage>
        <taxon>Eukaryota</taxon>
        <taxon>Fungi</taxon>
        <taxon>Dikarya</taxon>
        <taxon>Ascomycota</taxon>
        <taxon>Pezizomycotina</taxon>
        <taxon>Eurotiomycetes</taxon>
        <taxon>Eurotiomycetidae</taxon>
        <taxon>Eurotiales</taxon>
        <taxon>Trichocomaceae</taxon>
        <taxon>Talaromyces</taxon>
        <taxon>Talaromyces sect. Islandici</taxon>
    </lineage>
</organism>
<dbReference type="AlphaFoldDB" id="A0A7H8QS45"/>
<accession>A0A7H8QS45</accession>
<evidence type="ECO:0000256" key="1">
    <source>
        <dbReference type="ARBA" id="ARBA00022737"/>
    </source>
</evidence>
<reference evidence="6" key="1">
    <citation type="submission" date="2020-06" db="EMBL/GenBank/DDBJ databases">
        <title>A chromosome-scale genome assembly of Talaromyces rugulosus W13939.</title>
        <authorList>
            <person name="Wang B."/>
            <person name="Guo L."/>
            <person name="Ye K."/>
            <person name="Wang L."/>
        </authorList>
    </citation>
    <scope>NUCLEOTIDE SEQUENCE [LARGE SCALE GENOMIC DNA]</scope>
    <source>
        <strain evidence="6">W13939</strain>
    </source>
</reference>
<feature type="coiled-coil region" evidence="2">
    <location>
        <begin position="68"/>
        <end position="95"/>
    </location>
</feature>
<evidence type="ECO:0000256" key="2">
    <source>
        <dbReference type="SAM" id="Coils"/>
    </source>
</evidence>
<keyword evidence="6" id="KW-1185">Reference proteome</keyword>
<dbReference type="KEGG" id="trg:TRUGW13939_03859"/>
<dbReference type="SUPFAM" id="SSF52540">
    <property type="entry name" value="P-loop containing nucleoside triphosphate hydrolases"/>
    <property type="match status" value="1"/>
</dbReference>
<dbReference type="PANTHER" id="PTHR10039:SF5">
    <property type="entry name" value="NACHT DOMAIN-CONTAINING PROTEIN"/>
    <property type="match status" value="1"/>
</dbReference>
<sequence>MSGAEALAVFGIVCNVMQVIGFVKDGAHMAKAIYKTGTLDPSLAQTIGYIKGGLERLKDSLEKGRPLIQDEEELLDIANGSLETAEELKAELKKIAGTLAKGKYPAAFRGWFKAALGGKRRIERLEKVMHNRQQILENRLIVRICNKNDALLLEQHANFDKLDRALQGFVECCARNQTTLDQLIQRGFLTVTTHIGSKMEALAQSVEVSISSGTNQLQDNISSRLQELAYNRIEKEEHDRLLGSLKHETMNVRRNHIIVNHDDTFSWIFHPQHGNSDAGNQDGFVDWLKSSKQRPYWVSGKAGSGKSVLMKFLVNNPRTQSILDDAHGTTIVLSHFLWAAGQSLERNMQGLLCSLTHQLLATKPDLCRVVLEKVPASRQKRFPGDWSTNELRALSVDVIPACGQHVCIFLDGLDETDDYMALVDFLGHLCALPRLQVCVSSRPEPTLQRRFHSCPQLRVQDLTRLDIEKYAHDTLRRLPFDDPETTNRLVSIILSKADGVFLWVALALKSVQTGYDNHDDPAELQARLESLPNDLNTLYQRMWRRLNDSEAVYRGTAALYFNLMLECVGNIDLTSAASPLLLALALHPPLAATVVTEDIEFWEGQLHRECERITERLPIRCAGLLEVTADGTVALIHRSAQEFLTNTPEGQRIRGADSTPRETHRLNLIRGLLGCYKLEIEAEAQTLSPRILNLCQPLGRKLRSASSFFELCRYDLSPESVHTLFNLAQALYSTRKWVFDYSFYLQPDFLGAIARAGFFALTRDGFAQLAGAAPRGWRISRLYQAYILECVLDSVKWSEVKTSAQDLAFLCALGNTSSTQNARYSIINFIQSIVGTVGEEDPPFYITSDPLQLLMEESLLDEFPGRYNSLDLMISLLEGGCNLSTRDVILLHASAPDVSDIFQYQFFSYPKFLPGGTLFIEVNTSFLLTLFVRLLASQQSLFPFIVDFPALFQRLETAVGGLTTPAFSQLRGFVPEYTRAAVMHPETRPAEEDSQDVYGGHGDSEGEQSDEEEFGSEEDLDGDNDDSNDSERRTWASSTEVLIPCNDDDSNAVLAGLFGDIFTSITRGKNGCLLGKLEIPGLESRLQQILPNARRSTVQELEEALIQDGFLVPCSAGPDVWPPRVYSPDPACDEVEA</sequence>
<feature type="domain" description="Nephrocystin 3-like N-terminal" evidence="4">
    <location>
        <begin position="281"/>
        <end position="442"/>
    </location>
</feature>
<feature type="region of interest" description="Disordered" evidence="3">
    <location>
        <begin position="984"/>
        <end position="1035"/>
    </location>
</feature>
<evidence type="ECO:0000313" key="5">
    <source>
        <dbReference type="EMBL" id="QKX56752.1"/>
    </source>
</evidence>
<dbReference type="Gene3D" id="3.40.50.300">
    <property type="entry name" value="P-loop containing nucleotide triphosphate hydrolases"/>
    <property type="match status" value="1"/>
</dbReference>
<dbReference type="InterPro" id="IPR027417">
    <property type="entry name" value="P-loop_NTPase"/>
</dbReference>
<dbReference type="InterPro" id="IPR056884">
    <property type="entry name" value="NPHP3-like_N"/>
</dbReference>
<dbReference type="OrthoDB" id="443402at2759"/>
<evidence type="ECO:0000313" key="6">
    <source>
        <dbReference type="Proteomes" id="UP000509510"/>
    </source>
</evidence>
<protein>
    <recommendedName>
        <fullName evidence="4">Nephrocystin 3-like N-terminal domain-containing protein</fullName>
    </recommendedName>
</protein>
<keyword evidence="1" id="KW-0677">Repeat</keyword>
<evidence type="ECO:0000256" key="3">
    <source>
        <dbReference type="SAM" id="MobiDB-lite"/>
    </source>
</evidence>